<gene>
    <name evidence="1" type="ORF">B0T14DRAFT_166723</name>
</gene>
<dbReference type="AlphaFoldDB" id="A0AA39WX58"/>
<dbReference type="Proteomes" id="UP001175000">
    <property type="component" value="Unassembled WGS sequence"/>
</dbReference>
<sequence>MLPEARSVCGFVLPQTLASPPSMSVWPPRKCRCRQICRPPSRARDRDPVVLDRSLGRIFINCPNSFSRLGRVMPSMGTPACIAGPTRCEEICDTHPKAPTFGNRRAGK</sequence>
<keyword evidence="2" id="KW-1185">Reference proteome</keyword>
<protein>
    <submittedName>
        <fullName evidence="1">Uncharacterized protein</fullName>
    </submittedName>
</protein>
<evidence type="ECO:0000313" key="2">
    <source>
        <dbReference type="Proteomes" id="UP001175000"/>
    </source>
</evidence>
<comment type="caution">
    <text evidence="1">The sequence shown here is derived from an EMBL/GenBank/DDBJ whole genome shotgun (WGS) entry which is preliminary data.</text>
</comment>
<organism evidence="1 2">
    <name type="scientific">Immersiella caudata</name>
    <dbReference type="NCBI Taxonomy" id="314043"/>
    <lineage>
        <taxon>Eukaryota</taxon>
        <taxon>Fungi</taxon>
        <taxon>Dikarya</taxon>
        <taxon>Ascomycota</taxon>
        <taxon>Pezizomycotina</taxon>
        <taxon>Sordariomycetes</taxon>
        <taxon>Sordariomycetidae</taxon>
        <taxon>Sordariales</taxon>
        <taxon>Lasiosphaeriaceae</taxon>
        <taxon>Immersiella</taxon>
    </lineage>
</organism>
<dbReference type="EMBL" id="JAULSU010000003">
    <property type="protein sequence ID" value="KAK0623171.1"/>
    <property type="molecule type" value="Genomic_DNA"/>
</dbReference>
<evidence type="ECO:0000313" key="1">
    <source>
        <dbReference type="EMBL" id="KAK0623171.1"/>
    </source>
</evidence>
<accession>A0AA39WX58</accession>
<reference evidence="1" key="1">
    <citation type="submission" date="2023-06" db="EMBL/GenBank/DDBJ databases">
        <title>Genome-scale phylogeny and comparative genomics of the fungal order Sordariales.</title>
        <authorList>
            <consortium name="Lawrence Berkeley National Laboratory"/>
            <person name="Hensen N."/>
            <person name="Bonometti L."/>
            <person name="Westerberg I."/>
            <person name="Brannstrom I.O."/>
            <person name="Guillou S."/>
            <person name="Cros-Aarteil S."/>
            <person name="Calhoun S."/>
            <person name="Haridas S."/>
            <person name="Kuo A."/>
            <person name="Mondo S."/>
            <person name="Pangilinan J."/>
            <person name="Riley R."/>
            <person name="Labutti K."/>
            <person name="Andreopoulos B."/>
            <person name="Lipzen A."/>
            <person name="Chen C."/>
            <person name="Yanf M."/>
            <person name="Daum C."/>
            <person name="Ng V."/>
            <person name="Clum A."/>
            <person name="Steindorff A."/>
            <person name="Ohm R."/>
            <person name="Martin F."/>
            <person name="Silar P."/>
            <person name="Natvig D."/>
            <person name="Lalanne C."/>
            <person name="Gautier V."/>
            <person name="Ament-Velasquez S.L."/>
            <person name="Kruys A."/>
            <person name="Hutchinson M.I."/>
            <person name="Powell A.J."/>
            <person name="Barry K."/>
            <person name="Miller A.N."/>
            <person name="Grigoriev I.V."/>
            <person name="Debuchy R."/>
            <person name="Gladieux P."/>
            <person name="Thoren M.H."/>
            <person name="Johannesson H."/>
        </authorList>
    </citation>
    <scope>NUCLEOTIDE SEQUENCE</scope>
    <source>
        <strain evidence="1">CBS 606.72</strain>
    </source>
</reference>
<name>A0AA39WX58_9PEZI</name>
<proteinExistence type="predicted"/>